<proteinExistence type="predicted"/>
<dbReference type="InterPro" id="IPR018666">
    <property type="entry name" value="DUF2125"/>
</dbReference>
<sequence>MSQSDPAVDPVPPQPPRSRWPIFLPFTLLLIGAAAWSGFWFYAARQADDAIADALRREAAHGRIYACADRRIVGFPFRVEMICDRLTVTVPADGGPVVATAPKFMAVAQVYDPKRLIGELTGPVQITDGAGGRSELSFALAQASMMIADKRLERTSIVLTEPRLSAGDDEFVAAKELQVHVRRAPGQKPEGTYDFAVKLDQATSPLLDLVPIGSGPVFVEIQAEARGLDDLRPRPTSERLRDFAAAGGRVHVALARIARGEVAAEARGDLGLDAEGRISGGGDVVARGVDSLVKSLLGEGKKTGLASLLGIGAQMLGAPAELNGAPATSYRVRIDRGKVEIGPIRVYKLPPVF</sequence>
<evidence type="ECO:0000313" key="2">
    <source>
        <dbReference type="EMBL" id="MBB3973980.1"/>
    </source>
</evidence>
<dbReference type="EMBL" id="JACIDR010000004">
    <property type="protein sequence ID" value="MBB3973980.1"/>
    <property type="molecule type" value="Genomic_DNA"/>
</dbReference>
<organism evidence="2 3">
    <name type="scientific">Hansschlegelia beijingensis</name>
    <dbReference type="NCBI Taxonomy" id="1133344"/>
    <lineage>
        <taxon>Bacteria</taxon>
        <taxon>Pseudomonadati</taxon>
        <taxon>Pseudomonadota</taxon>
        <taxon>Alphaproteobacteria</taxon>
        <taxon>Hyphomicrobiales</taxon>
        <taxon>Methylopilaceae</taxon>
        <taxon>Hansschlegelia</taxon>
    </lineage>
</organism>
<accession>A0A7W6D475</accession>
<protein>
    <recommendedName>
        <fullName evidence="4">DUF2125 domain-containing protein</fullName>
    </recommendedName>
</protein>
<dbReference type="RefSeq" id="WP_183395842.1">
    <property type="nucleotide sequence ID" value="NZ_JACIDR010000004.1"/>
</dbReference>
<dbReference type="Pfam" id="PF09898">
    <property type="entry name" value="DUF2125"/>
    <property type="match status" value="1"/>
</dbReference>
<keyword evidence="1" id="KW-0472">Membrane</keyword>
<dbReference type="AlphaFoldDB" id="A0A7W6D475"/>
<feature type="transmembrane region" description="Helical" evidence="1">
    <location>
        <begin position="20"/>
        <end position="42"/>
    </location>
</feature>
<keyword evidence="3" id="KW-1185">Reference proteome</keyword>
<reference evidence="2 3" key="1">
    <citation type="submission" date="2020-08" db="EMBL/GenBank/DDBJ databases">
        <title>Genomic Encyclopedia of Type Strains, Phase IV (KMG-IV): sequencing the most valuable type-strain genomes for metagenomic binning, comparative biology and taxonomic classification.</title>
        <authorList>
            <person name="Goeker M."/>
        </authorList>
    </citation>
    <scope>NUCLEOTIDE SEQUENCE [LARGE SCALE GENOMIC DNA]</scope>
    <source>
        <strain evidence="2 3">DSM 25481</strain>
    </source>
</reference>
<keyword evidence="1" id="KW-0812">Transmembrane</keyword>
<comment type="caution">
    <text evidence="2">The sequence shown here is derived from an EMBL/GenBank/DDBJ whole genome shotgun (WGS) entry which is preliminary data.</text>
</comment>
<evidence type="ECO:0008006" key="4">
    <source>
        <dbReference type="Google" id="ProtNLM"/>
    </source>
</evidence>
<dbReference type="Proteomes" id="UP000528964">
    <property type="component" value="Unassembled WGS sequence"/>
</dbReference>
<keyword evidence="1" id="KW-1133">Transmembrane helix</keyword>
<evidence type="ECO:0000256" key="1">
    <source>
        <dbReference type="SAM" id="Phobius"/>
    </source>
</evidence>
<gene>
    <name evidence="2" type="ORF">GGR24_002657</name>
</gene>
<name>A0A7W6D475_9HYPH</name>
<evidence type="ECO:0000313" key="3">
    <source>
        <dbReference type="Proteomes" id="UP000528964"/>
    </source>
</evidence>